<evidence type="ECO:0000259" key="10">
    <source>
        <dbReference type="Pfam" id="PF01974"/>
    </source>
</evidence>
<proteinExistence type="inferred from homology"/>
<dbReference type="PANTHER" id="PTHR13070:SF0">
    <property type="entry name" value="TRNA-SPLICING ENDONUCLEASE SUBUNIT SEN34"/>
    <property type="match status" value="1"/>
</dbReference>
<sequence>MSVTIHILLNKAADEIVSQLVFDVEDIKKLRKLGICGILMGTLPPASQQNVFLSVPLRLMMEETLWLYEKGYAKLVLLNSPIDANLASKVHENSVKLSNISVEANQKSFESQRQYKTEQHRRKLEALGLLTAENNDKTAKDIQNNQKLIESSLFVEIPNSSRILSLLDKSTDEKDVISKLYSNCGQNYHIFRDLKNQNYVLAPGARFGGRFIAYPGDPLRFHSHLTVQNAIDYYNDPIDLLSLIGGSRLGTTVKKLWVIGGIKSEKDETQVDNSSTSSFYSVEWAGFG</sequence>
<evidence type="ECO:0000256" key="7">
    <source>
        <dbReference type="ARBA" id="ARBA00070870"/>
    </source>
</evidence>
<feature type="active site" evidence="9">
    <location>
        <position position="214"/>
    </location>
</feature>
<name>G0VKQ4_NAUCA</name>
<dbReference type="FunFam" id="3.40.1350.10:FF:000008">
    <property type="entry name" value="tRNA-splicing endonuclease subunit Sen34"/>
    <property type="match status" value="1"/>
</dbReference>
<comment type="similarity">
    <text evidence="1 8">Belongs to the tRNA-intron endonuclease family.</text>
</comment>
<organism evidence="12 13">
    <name type="scientific">Naumovozyma castellii</name>
    <name type="common">Yeast</name>
    <name type="synonym">Saccharomyces castellii</name>
    <dbReference type="NCBI Taxonomy" id="27288"/>
    <lineage>
        <taxon>Eukaryota</taxon>
        <taxon>Fungi</taxon>
        <taxon>Dikarya</taxon>
        <taxon>Ascomycota</taxon>
        <taxon>Saccharomycotina</taxon>
        <taxon>Saccharomycetes</taxon>
        <taxon>Saccharomycetales</taxon>
        <taxon>Saccharomycetaceae</taxon>
        <taxon>Naumovozyma</taxon>
    </lineage>
</organism>
<evidence type="ECO:0000256" key="3">
    <source>
        <dbReference type="ARBA" id="ARBA00022694"/>
    </source>
</evidence>
<reference evidence="12 13" key="1">
    <citation type="journal article" date="2011" name="Proc. Natl. Acad. Sci. U.S.A.">
        <title>Evolutionary erosion of yeast sex chromosomes by mating-type switching accidents.</title>
        <authorList>
            <person name="Gordon J.L."/>
            <person name="Armisen D."/>
            <person name="Proux-Wera E."/>
            <person name="Oheigeartaigh S.S."/>
            <person name="Byrne K.P."/>
            <person name="Wolfe K.H."/>
        </authorList>
    </citation>
    <scope>NUCLEOTIDE SEQUENCE [LARGE SCALE GENOMIC DNA]</scope>
    <source>
        <strain evidence="13">ATCC 76901 / BCRC 22586 / CBS 4309 / NBRC 1992 / NRRL Y-12630</strain>
    </source>
</reference>
<evidence type="ECO:0000256" key="4">
    <source>
        <dbReference type="ARBA" id="ARBA00023239"/>
    </source>
</evidence>
<protein>
    <recommendedName>
        <fullName evidence="7 8">tRNA-splicing endonuclease subunit Sen34</fullName>
        <ecNumber evidence="2 8">4.6.1.16</ecNumber>
    </recommendedName>
</protein>
<dbReference type="eggNOG" id="KOG4133">
    <property type="taxonomic scope" value="Eukaryota"/>
</dbReference>
<comment type="subunit">
    <text evidence="6">Heterotetramer composed of SEN2, SEN15, SEN34 and SEN54. Interacts directly with SEN15.</text>
</comment>
<feature type="domain" description="tRNA intron endonuclease catalytic" evidence="10">
    <location>
        <begin position="187"/>
        <end position="267"/>
    </location>
</feature>
<dbReference type="NCBIfam" id="TIGR00324">
    <property type="entry name" value="endA"/>
    <property type="match status" value="1"/>
</dbReference>
<dbReference type="RefSeq" id="XP_003678430.1">
    <property type="nucleotide sequence ID" value="XM_003678382.1"/>
</dbReference>
<evidence type="ECO:0000256" key="8">
    <source>
        <dbReference type="PIRNR" id="PIRNR017250"/>
    </source>
</evidence>
<accession>G0VKQ4</accession>
<evidence type="ECO:0000313" key="12">
    <source>
        <dbReference type="EMBL" id="CCC72092.1"/>
    </source>
</evidence>
<dbReference type="InterPro" id="IPR059049">
    <property type="entry name" value="TSEN34_N"/>
</dbReference>
<dbReference type="PANTHER" id="PTHR13070">
    <property type="entry name" value="TRNA-SPLICING ENDONUCLEASE SUBUNIT SEN34-RELATED"/>
    <property type="match status" value="1"/>
</dbReference>
<keyword evidence="4 8" id="KW-0456">Lyase</keyword>
<dbReference type="OMA" id="RTFSLEW"/>
<dbReference type="EC" id="4.6.1.16" evidence="2 8"/>
<evidence type="ECO:0000256" key="9">
    <source>
        <dbReference type="PIRSR" id="PIRSR017250-50"/>
    </source>
</evidence>
<dbReference type="GO" id="GO:0000379">
    <property type="term" value="P:tRNA-type intron splice site recognition and cleavage"/>
    <property type="evidence" value="ECO:0007669"/>
    <property type="project" value="UniProtKB-UniRule"/>
</dbReference>
<dbReference type="CDD" id="cd22363">
    <property type="entry name" value="tRNA-intron_lyase_C"/>
    <property type="match status" value="1"/>
</dbReference>
<dbReference type="GO" id="GO:0000213">
    <property type="term" value="F:tRNA-intron lyase activity"/>
    <property type="evidence" value="ECO:0007669"/>
    <property type="project" value="UniProtKB-UniRule"/>
</dbReference>
<dbReference type="Pfam" id="PF01974">
    <property type="entry name" value="tRNA_int_endo"/>
    <property type="match status" value="1"/>
</dbReference>
<dbReference type="InterPro" id="IPR006677">
    <property type="entry name" value="tRNA_intron_Endonuc_cat-like"/>
</dbReference>
<evidence type="ECO:0000256" key="1">
    <source>
        <dbReference type="ARBA" id="ARBA00008078"/>
    </source>
</evidence>
<evidence type="ECO:0000256" key="5">
    <source>
        <dbReference type="ARBA" id="ARBA00059865"/>
    </source>
</evidence>
<dbReference type="FunCoup" id="G0VKQ4">
    <property type="interactions" value="164"/>
</dbReference>
<dbReference type="AlphaFoldDB" id="G0VKQ4"/>
<dbReference type="InterPro" id="IPR016690">
    <property type="entry name" value="TSEN34"/>
</dbReference>
<dbReference type="InParanoid" id="G0VKQ4"/>
<dbReference type="InterPro" id="IPR036167">
    <property type="entry name" value="tRNA_intron_Endo_cat-like_sf"/>
</dbReference>
<evidence type="ECO:0000256" key="6">
    <source>
        <dbReference type="ARBA" id="ARBA00062123"/>
    </source>
</evidence>
<dbReference type="GO" id="GO:0000214">
    <property type="term" value="C:tRNA-intron endonuclease complex"/>
    <property type="evidence" value="ECO:0007669"/>
    <property type="project" value="UniProtKB-UniRule"/>
</dbReference>
<keyword evidence="13" id="KW-1185">Reference proteome</keyword>
<evidence type="ECO:0000256" key="2">
    <source>
        <dbReference type="ARBA" id="ARBA00012573"/>
    </source>
</evidence>
<gene>
    <name evidence="12" type="primary">NCAS0J01130</name>
    <name evidence="12" type="ordered locus">NCAS_0J01130</name>
</gene>
<evidence type="ECO:0000313" key="13">
    <source>
        <dbReference type="Proteomes" id="UP000001640"/>
    </source>
</evidence>
<dbReference type="GO" id="GO:0003676">
    <property type="term" value="F:nucleic acid binding"/>
    <property type="evidence" value="ECO:0007669"/>
    <property type="project" value="InterPro"/>
</dbReference>
<evidence type="ECO:0000259" key="11">
    <source>
        <dbReference type="Pfam" id="PF26577"/>
    </source>
</evidence>
<keyword evidence="3 8" id="KW-0819">tRNA processing</keyword>
<comment type="function">
    <text evidence="5">Constitutes one of the two catalytic subunit of the tRNA-splicing endonuclease complex, a complex responsible for identification and cleavage of the splice sites in pre-tRNA. It cleaves pre-tRNA at the 5'- and 3'-splice sites to release the intron. The products are an intron and two tRNA half-molecules bearing 2',3'-cyclic phosphate and 5'-OH termini. There are no conserved sequences at the splice sites, but the intron is invariably located at the same site in the gene, placing the splice sites an invariant distance from the constant structural features of the tRNA body. It probably carries the active site for 3'-splice site cleavage.</text>
</comment>
<dbReference type="InterPro" id="IPR011856">
    <property type="entry name" value="tRNA_endonuc-like_dom_sf"/>
</dbReference>
<dbReference type="STRING" id="1064592.G0VKQ4"/>
<dbReference type="GeneID" id="96905789"/>
<dbReference type="OrthoDB" id="48041at2759"/>
<dbReference type="Pfam" id="PF26577">
    <property type="entry name" value="TSEN34_N"/>
    <property type="match status" value="1"/>
</dbReference>
<dbReference type="Proteomes" id="UP000001640">
    <property type="component" value="Chromosome 10"/>
</dbReference>
<dbReference type="KEGG" id="ncs:NCAS_0J01130"/>
<dbReference type="HOGENOM" id="CLU_049366_1_0_1"/>
<dbReference type="InterPro" id="IPR006676">
    <property type="entry name" value="tRNA_splic"/>
</dbReference>
<feature type="active site" evidence="9">
    <location>
        <position position="255"/>
    </location>
</feature>
<feature type="active site" evidence="9">
    <location>
        <position position="222"/>
    </location>
</feature>
<dbReference type="Gene3D" id="3.40.1350.10">
    <property type="match status" value="1"/>
</dbReference>
<dbReference type="PIRSF" id="PIRSF017250">
    <property type="entry name" value="tRNA_splic_SEN34"/>
    <property type="match status" value="1"/>
</dbReference>
<dbReference type="EMBL" id="HE576761">
    <property type="protein sequence ID" value="CCC72092.1"/>
    <property type="molecule type" value="Genomic_DNA"/>
</dbReference>
<reference key="2">
    <citation type="submission" date="2011-08" db="EMBL/GenBank/DDBJ databases">
        <title>Genome sequence of Naumovozyma castellii.</title>
        <authorList>
            <person name="Gordon J.L."/>
            <person name="Armisen D."/>
            <person name="Proux-Wera E."/>
            <person name="OhEigeartaigh S.S."/>
            <person name="Byrne K.P."/>
            <person name="Wolfe K.H."/>
        </authorList>
    </citation>
    <scope>NUCLEOTIDE SEQUENCE</scope>
    <source>
        <strain>Type strain:CBS 4309</strain>
    </source>
</reference>
<feature type="domain" description="TSEN34 N-terminal" evidence="11">
    <location>
        <begin position="20"/>
        <end position="76"/>
    </location>
</feature>
<dbReference type="SUPFAM" id="SSF53032">
    <property type="entry name" value="tRNA-intron endonuclease catalytic domain-like"/>
    <property type="match status" value="1"/>
</dbReference>